<evidence type="ECO:0000256" key="1">
    <source>
        <dbReference type="SAM" id="Phobius"/>
    </source>
</evidence>
<dbReference type="KEGG" id="mgad:MGAD_33790"/>
<protein>
    <submittedName>
        <fullName evidence="2">Uncharacterized protein</fullName>
    </submittedName>
</protein>
<reference evidence="2 3" key="1">
    <citation type="journal article" date="2019" name="Emerg. Microbes Infect.">
        <title>Comprehensive subspecies identification of 175 nontuberculous mycobacteria species based on 7547 genomic profiles.</title>
        <authorList>
            <person name="Matsumoto Y."/>
            <person name="Kinjo T."/>
            <person name="Motooka D."/>
            <person name="Nabeya D."/>
            <person name="Jung N."/>
            <person name="Uechi K."/>
            <person name="Horii T."/>
            <person name="Iida T."/>
            <person name="Fujita J."/>
            <person name="Nakamura S."/>
        </authorList>
    </citation>
    <scope>NUCLEOTIDE SEQUENCE [LARGE SCALE GENOMIC DNA]</scope>
    <source>
        <strain evidence="2 3">JCM 12688</strain>
    </source>
</reference>
<keyword evidence="1" id="KW-0472">Membrane</keyword>
<organism evidence="2 3">
    <name type="scientific">Mycolicibacterium gadium</name>
    <name type="common">Mycobacterium gadium</name>
    <dbReference type="NCBI Taxonomy" id="1794"/>
    <lineage>
        <taxon>Bacteria</taxon>
        <taxon>Bacillati</taxon>
        <taxon>Actinomycetota</taxon>
        <taxon>Actinomycetes</taxon>
        <taxon>Mycobacteriales</taxon>
        <taxon>Mycobacteriaceae</taxon>
        <taxon>Mycolicibacterium</taxon>
    </lineage>
</organism>
<sequence>METLTGLLAQHGTETLAARGGRLVGSHRHDRRPTLACQRYPAVSRSRLPTQWGMLTLTQVLAAAIFSPAMMFSLMALAAAAFRAGQRDPEITQAFSDFSGCGSSASSSPSS</sequence>
<feature type="transmembrane region" description="Helical" evidence="1">
    <location>
        <begin position="60"/>
        <end position="82"/>
    </location>
</feature>
<dbReference type="AlphaFoldDB" id="A0A7I7WNC2"/>
<gene>
    <name evidence="2" type="ORF">MGAD_33790</name>
</gene>
<proteinExistence type="predicted"/>
<dbReference type="Proteomes" id="UP000466187">
    <property type="component" value="Chromosome"/>
</dbReference>
<evidence type="ECO:0000313" key="3">
    <source>
        <dbReference type="Proteomes" id="UP000466187"/>
    </source>
</evidence>
<dbReference type="EMBL" id="AP022608">
    <property type="protein sequence ID" value="BBZ19044.1"/>
    <property type="molecule type" value="Genomic_DNA"/>
</dbReference>
<keyword evidence="1" id="KW-1133">Transmembrane helix</keyword>
<accession>A0A7I7WNC2</accession>
<evidence type="ECO:0000313" key="2">
    <source>
        <dbReference type="EMBL" id="BBZ19044.1"/>
    </source>
</evidence>
<dbReference type="RefSeq" id="WP_235690086.1">
    <property type="nucleotide sequence ID" value="NZ_AP022608.1"/>
</dbReference>
<name>A0A7I7WNC2_MYCGU</name>
<keyword evidence="1" id="KW-0812">Transmembrane</keyword>